<dbReference type="EC" id="2.3.1.275" evidence="10"/>
<evidence type="ECO:0000313" key="12">
    <source>
        <dbReference type="Proteomes" id="UP000767854"/>
    </source>
</evidence>
<organism evidence="11 12">
    <name type="scientific">Fusibacter tunisiensis</name>
    <dbReference type="NCBI Taxonomy" id="1008308"/>
    <lineage>
        <taxon>Bacteria</taxon>
        <taxon>Bacillati</taxon>
        <taxon>Bacillota</taxon>
        <taxon>Clostridia</taxon>
        <taxon>Eubacteriales</taxon>
        <taxon>Eubacteriales Family XII. Incertae Sedis</taxon>
        <taxon>Fusibacter</taxon>
    </lineage>
</organism>
<keyword evidence="6 10" id="KW-0443">Lipid metabolism</keyword>
<evidence type="ECO:0000256" key="6">
    <source>
        <dbReference type="ARBA" id="ARBA00023098"/>
    </source>
</evidence>
<feature type="transmembrane region" description="Helical" evidence="10">
    <location>
        <begin position="6"/>
        <end position="25"/>
    </location>
</feature>
<evidence type="ECO:0000256" key="9">
    <source>
        <dbReference type="ARBA" id="ARBA00023264"/>
    </source>
</evidence>
<dbReference type="HAMAP" id="MF_01043">
    <property type="entry name" value="PlsY"/>
    <property type="match status" value="1"/>
</dbReference>
<evidence type="ECO:0000256" key="1">
    <source>
        <dbReference type="ARBA" id="ARBA00022475"/>
    </source>
</evidence>
<keyword evidence="2 10" id="KW-0444">Lipid biosynthesis</keyword>
<comment type="similarity">
    <text evidence="10">Belongs to the PlsY family.</text>
</comment>
<keyword evidence="7 10" id="KW-0472">Membrane</keyword>
<evidence type="ECO:0000256" key="8">
    <source>
        <dbReference type="ARBA" id="ARBA00023209"/>
    </source>
</evidence>
<feature type="transmembrane region" description="Helical" evidence="10">
    <location>
        <begin position="46"/>
        <end position="65"/>
    </location>
</feature>
<comment type="subunit">
    <text evidence="10">Probably interacts with PlsX.</text>
</comment>
<keyword evidence="8 10" id="KW-0594">Phospholipid biosynthesis</keyword>
<keyword evidence="11" id="KW-0012">Acyltransferase</keyword>
<comment type="pathway">
    <text evidence="10">Lipid metabolism; phospholipid metabolism.</text>
</comment>
<dbReference type="PANTHER" id="PTHR30309">
    <property type="entry name" value="INNER MEMBRANE PROTEIN YGIH"/>
    <property type="match status" value="1"/>
</dbReference>
<evidence type="ECO:0000256" key="2">
    <source>
        <dbReference type="ARBA" id="ARBA00022516"/>
    </source>
</evidence>
<reference evidence="11 12" key="1">
    <citation type="submission" date="2021-01" db="EMBL/GenBank/DDBJ databases">
        <title>Genomic Encyclopedia of Type Strains, Phase IV (KMG-IV): sequencing the most valuable type-strain genomes for metagenomic binning, comparative biology and taxonomic classification.</title>
        <authorList>
            <person name="Goeker M."/>
        </authorList>
    </citation>
    <scope>NUCLEOTIDE SEQUENCE [LARGE SCALE GENOMIC DNA]</scope>
    <source>
        <strain evidence="11 12">DSM 24436</strain>
    </source>
</reference>
<name>A0ABS2MN31_9FIRM</name>
<proteinExistence type="inferred from homology"/>
<feature type="transmembrane region" description="Helical" evidence="10">
    <location>
        <begin position="114"/>
        <end position="137"/>
    </location>
</feature>
<dbReference type="InterPro" id="IPR003811">
    <property type="entry name" value="G3P_acylTferase_PlsY"/>
</dbReference>
<dbReference type="RefSeq" id="WP_204661357.1">
    <property type="nucleotide sequence ID" value="NZ_JAFBDT010000001.1"/>
</dbReference>
<keyword evidence="9 10" id="KW-1208">Phospholipid metabolism</keyword>
<evidence type="ECO:0000256" key="10">
    <source>
        <dbReference type="HAMAP-Rule" id="MF_01043"/>
    </source>
</evidence>
<evidence type="ECO:0000256" key="7">
    <source>
        <dbReference type="ARBA" id="ARBA00023136"/>
    </source>
</evidence>
<dbReference type="EMBL" id="JAFBDT010000001">
    <property type="protein sequence ID" value="MBM7560732.1"/>
    <property type="molecule type" value="Genomic_DNA"/>
</dbReference>
<keyword evidence="3 10" id="KW-0808">Transferase</keyword>
<evidence type="ECO:0000256" key="5">
    <source>
        <dbReference type="ARBA" id="ARBA00022989"/>
    </source>
</evidence>
<dbReference type="Pfam" id="PF02660">
    <property type="entry name" value="G3P_acyltransf"/>
    <property type="match status" value="1"/>
</dbReference>
<evidence type="ECO:0000256" key="3">
    <source>
        <dbReference type="ARBA" id="ARBA00022679"/>
    </source>
</evidence>
<evidence type="ECO:0000313" key="11">
    <source>
        <dbReference type="EMBL" id="MBM7560732.1"/>
    </source>
</evidence>
<dbReference type="SMART" id="SM01207">
    <property type="entry name" value="G3P_acyltransf"/>
    <property type="match status" value="1"/>
</dbReference>
<feature type="transmembrane region" description="Helical" evidence="10">
    <location>
        <begin position="77"/>
        <end position="102"/>
    </location>
</feature>
<dbReference type="NCBIfam" id="TIGR00023">
    <property type="entry name" value="glycerol-3-phosphate 1-O-acyltransferase PlsY"/>
    <property type="match status" value="1"/>
</dbReference>
<dbReference type="GO" id="GO:0004366">
    <property type="term" value="F:glycerol-3-phosphate O-acyltransferase activity"/>
    <property type="evidence" value="ECO:0007669"/>
    <property type="project" value="UniProtKB-EC"/>
</dbReference>
<keyword evidence="5 10" id="KW-1133">Transmembrane helix</keyword>
<keyword evidence="1 10" id="KW-1003">Cell membrane</keyword>
<accession>A0ABS2MN31</accession>
<comment type="subcellular location">
    <subcellularLocation>
        <location evidence="10">Cell membrane</location>
        <topology evidence="10">Multi-pass membrane protein</topology>
    </subcellularLocation>
</comment>
<evidence type="ECO:0000256" key="4">
    <source>
        <dbReference type="ARBA" id="ARBA00022692"/>
    </source>
</evidence>
<comment type="function">
    <text evidence="10">Catalyzes the transfer of an acyl group from acyl-phosphate (acyl-PO(4)) to glycerol-3-phosphate (G3P) to form lysophosphatidic acid (LPA). This enzyme utilizes acyl-phosphate as fatty acyl donor, but not acyl-CoA or acyl-ACP.</text>
</comment>
<dbReference type="Proteomes" id="UP000767854">
    <property type="component" value="Unassembled WGS sequence"/>
</dbReference>
<sequence>MTFINYILIMTLGYLIGSVPFSYLIPKILGRIDIRQHGSGNTGTTNVVRTLGLKVGVLAFAGDFLKGLIPALIGNQLYGVTGGLIAGGFAVLGHCYSVWLGFNGGKGIATSAGVIAIVFPLIFPIILVFQFLVILTTRYMSLASIGSAIILPILTFFMYPAYVQIVFSFLLAIFVIYRHRSNLSRLISGTETKILNKK</sequence>
<dbReference type="PANTHER" id="PTHR30309:SF0">
    <property type="entry name" value="GLYCEROL-3-PHOSPHATE ACYLTRANSFERASE-RELATED"/>
    <property type="match status" value="1"/>
</dbReference>
<feature type="transmembrane region" description="Helical" evidence="10">
    <location>
        <begin position="149"/>
        <end position="177"/>
    </location>
</feature>
<keyword evidence="4 10" id="KW-0812">Transmembrane</keyword>
<protein>
    <recommendedName>
        <fullName evidence="10">Glycerol-3-phosphate acyltransferase</fullName>
    </recommendedName>
    <alternativeName>
        <fullName evidence="10">Acyl-PO4 G3P acyltransferase</fullName>
    </alternativeName>
    <alternativeName>
        <fullName evidence="10">Acyl-phosphate--glycerol-3-phosphate acyltransferase</fullName>
    </alternativeName>
    <alternativeName>
        <fullName evidence="10">G3P acyltransferase</fullName>
        <shortName evidence="10">GPAT</shortName>
        <ecNumber evidence="10">2.3.1.275</ecNumber>
    </alternativeName>
    <alternativeName>
        <fullName evidence="10">Lysophosphatidic acid synthase</fullName>
        <shortName evidence="10">LPA synthase</shortName>
    </alternativeName>
</protein>
<comment type="caution">
    <text evidence="11">The sequence shown here is derived from an EMBL/GenBank/DDBJ whole genome shotgun (WGS) entry which is preliminary data.</text>
</comment>
<comment type="catalytic activity">
    <reaction evidence="10">
        <text>an acyl phosphate + sn-glycerol 3-phosphate = a 1-acyl-sn-glycero-3-phosphate + phosphate</text>
        <dbReference type="Rhea" id="RHEA:34075"/>
        <dbReference type="ChEBI" id="CHEBI:43474"/>
        <dbReference type="ChEBI" id="CHEBI:57597"/>
        <dbReference type="ChEBI" id="CHEBI:57970"/>
        <dbReference type="ChEBI" id="CHEBI:59918"/>
        <dbReference type="EC" id="2.3.1.275"/>
    </reaction>
</comment>
<gene>
    <name evidence="10" type="primary">plsY</name>
    <name evidence="11" type="ORF">JOC49_000241</name>
</gene>
<keyword evidence="12" id="KW-1185">Reference proteome</keyword>